<evidence type="ECO:0000256" key="4">
    <source>
        <dbReference type="ARBA" id="ARBA00022989"/>
    </source>
</evidence>
<keyword evidence="8" id="KW-1185">Reference proteome</keyword>
<evidence type="ECO:0008006" key="9">
    <source>
        <dbReference type="Google" id="ProtNLM"/>
    </source>
</evidence>
<feature type="transmembrane region" description="Helical" evidence="6">
    <location>
        <begin position="358"/>
        <end position="379"/>
    </location>
</feature>
<feature type="transmembrane region" description="Helical" evidence="6">
    <location>
        <begin position="289"/>
        <end position="314"/>
    </location>
</feature>
<feature type="transmembrane region" description="Helical" evidence="6">
    <location>
        <begin position="21"/>
        <end position="42"/>
    </location>
</feature>
<organism evidence="7 8">
    <name type="scientific">Dietzia timorensis</name>
    <dbReference type="NCBI Taxonomy" id="499555"/>
    <lineage>
        <taxon>Bacteria</taxon>
        <taxon>Bacillati</taxon>
        <taxon>Actinomycetota</taxon>
        <taxon>Actinomycetes</taxon>
        <taxon>Mycobacteriales</taxon>
        <taxon>Dietziaceae</taxon>
        <taxon>Dietzia</taxon>
    </lineage>
</organism>
<evidence type="ECO:0000256" key="6">
    <source>
        <dbReference type="SAM" id="Phobius"/>
    </source>
</evidence>
<name>A0A173LQ43_9ACTN</name>
<reference evidence="7 8" key="1">
    <citation type="submission" date="2016-06" db="EMBL/GenBank/DDBJ databases">
        <title>Complete genome sequence of a saline-alkali tolerant type strain Dietzia timorensis ID05-A0528T.</title>
        <authorList>
            <person name="Wu X."/>
        </authorList>
    </citation>
    <scope>NUCLEOTIDE SEQUENCE [LARGE SCALE GENOMIC DNA]</scope>
    <source>
        <strain evidence="7 8">ID05-A0528</strain>
    </source>
</reference>
<dbReference type="GO" id="GO:0005886">
    <property type="term" value="C:plasma membrane"/>
    <property type="evidence" value="ECO:0007669"/>
    <property type="project" value="UniProtKB-SubCell"/>
</dbReference>
<proteinExistence type="predicted"/>
<dbReference type="STRING" id="499555.BJL86_3060"/>
<keyword evidence="2" id="KW-1003">Cell membrane</keyword>
<dbReference type="KEGG" id="dtm:BJL86_3060"/>
<protein>
    <recommendedName>
        <fullName evidence="9">Polysaccharide biosynthesis protein</fullName>
    </recommendedName>
</protein>
<feature type="transmembrane region" description="Helical" evidence="6">
    <location>
        <begin position="95"/>
        <end position="114"/>
    </location>
</feature>
<feature type="transmembrane region" description="Helical" evidence="6">
    <location>
        <begin position="391"/>
        <end position="410"/>
    </location>
</feature>
<gene>
    <name evidence="7" type="ORF">BJL86_3060</name>
</gene>
<dbReference type="Proteomes" id="UP000186104">
    <property type="component" value="Chromosome"/>
</dbReference>
<evidence type="ECO:0000256" key="3">
    <source>
        <dbReference type="ARBA" id="ARBA00022692"/>
    </source>
</evidence>
<keyword evidence="3 6" id="KW-0812">Transmembrane</keyword>
<keyword evidence="5 6" id="KW-0472">Membrane</keyword>
<accession>A0A173LQ43</accession>
<feature type="transmembrane region" description="Helical" evidence="6">
    <location>
        <begin position="256"/>
        <end position="277"/>
    </location>
</feature>
<evidence type="ECO:0000256" key="1">
    <source>
        <dbReference type="ARBA" id="ARBA00004651"/>
    </source>
</evidence>
<dbReference type="PANTHER" id="PTHR30250:SF11">
    <property type="entry name" value="O-ANTIGEN TRANSPORTER-RELATED"/>
    <property type="match status" value="1"/>
</dbReference>
<dbReference type="InterPro" id="IPR050833">
    <property type="entry name" value="Poly_Biosynth_Transport"/>
</dbReference>
<dbReference type="AlphaFoldDB" id="A0A173LQ43"/>
<keyword evidence="4 6" id="KW-1133">Transmembrane helix</keyword>
<evidence type="ECO:0000256" key="2">
    <source>
        <dbReference type="ARBA" id="ARBA00022475"/>
    </source>
</evidence>
<evidence type="ECO:0000313" key="8">
    <source>
        <dbReference type="Proteomes" id="UP000186104"/>
    </source>
</evidence>
<feature type="transmembrane region" description="Helical" evidence="6">
    <location>
        <begin position="326"/>
        <end position="346"/>
    </location>
</feature>
<dbReference type="EMBL" id="CP015961">
    <property type="protein sequence ID" value="ANI93819.1"/>
    <property type="molecule type" value="Genomic_DNA"/>
</dbReference>
<feature type="transmembrane region" description="Helical" evidence="6">
    <location>
        <begin position="54"/>
        <end position="75"/>
    </location>
</feature>
<feature type="transmembrane region" description="Helical" evidence="6">
    <location>
        <begin position="147"/>
        <end position="169"/>
    </location>
</feature>
<dbReference type="PANTHER" id="PTHR30250">
    <property type="entry name" value="PST FAMILY PREDICTED COLANIC ACID TRANSPORTER"/>
    <property type="match status" value="1"/>
</dbReference>
<sequence>MSDAPTPSSATPRTPGFGRNALVVTAGAMIANIAAYLVHLPASRWLGPELYGEFAALLSVQLIAAVPTLALQAVVARDRTLGASQEHLRRIGWKVAAGLAVAVAVLAWPVSAALSTSMVTAVAAMASAPALAVFSVELGLMQAAGRFVRFSVFSALAGIGKSVPAIAVLAATGHVAPTLAAEAAGVVAVFALARWTAGRAAPEAAHEGRPSAHPRVADVVRASQVQLALIALTTTDLLVARAVLDPVDAGNYALGSIATKVAFWLPAAVATVLFPQMADPASHARARRLALTVVGGVGLALCLGAFAVTPVVPIVVGEDYAPVAGWLWLFTALGALQSVIQVLLLAGIAAHRTREAGVAWIGVALVAGAPLLAATGAAGSAVRDALSVTTLATWTGLSLVVTAVVAGLALRPAAARSARP</sequence>
<dbReference type="RefSeq" id="WP_198034332.1">
    <property type="nucleotide sequence ID" value="NZ_CP015961.1"/>
</dbReference>
<comment type="subcellular location">
    <subcellularLocation>
        <location evidence="1">Cell membrane</location>
        <topology evidence="1">Multi-pass membrane protein</topology>
    </subcellularLocation>
</comment>
<feature type="transmembrane region" description="Helical" evidence="6">
    <location>
        <begin position="120"/>
        <end position="140"/>
    </location>
</feature>
<evidence type="ECO:0000256" key="5">
    <source>
        <dbReference type="ARBA" id="ARBA00023136"/>
    </source>
</evidence>
<evidence type="ECO:0000313" key="7">
    <source>
        <dbReference type="EMBL" id="ANI93819.1"/>
    </source>
</evidence>